<dbReference type="CDD" id="cd09121">
    <property type="entry name" value="PLDc_DNaseII_2"/>
    <property type="match status" value="1"/>
</dbReference>
<reference evidence="6" key="1">
    <citation type="journal article" date="2020" name="Nat. Ecol. Evol.">
        <title>Deeply conserved synteny resolves early events in vertebrate evolution.</title>
        <authorList>
            <person name="Simakov O."/>
            <person name="Marletaz F."/>
            <person name="Yue J.X."/>
            <person name="O'Connell B."/>
            <person name="Jenkins J."/>
            <person name="Brandt A."/>
            <person name="Calef R."/>
            <person name="Tung C.H."/>
            <person name="Huang T.K."/>
            <person name="Schmutz J."/>
            <person name="Satoh N."/>
            <person name="Yu J.K."/>
            <person name="Putnam N.H."/>
            <person name="Green R.E."/>
            <person name="Rokhsar D.S."/>
        </authorList>
    </citation>
    <scope>NUCLEOTIDE SEQUENCE [LARGE SCALE GENOMIC DNA]</scope>
    <source>
        <strain evidence="6">S238N-H82</strain>
    </source>
</reference>
<dbReference type="CDD" id="cd09120">
    <property type="entry name" value="PLDc_DNaseII_1"/>
    <property type="match status" value="1"/>
</dbReference>
<dbReference type="InterPro" id="IPR004947">
    <property type="entry name" value="DNase_II"/>
</dbReference>
<dbReference type="PANTHER" id="PTHR10858:SF23">
    <property type="entry name" value="DEOXYRIBONUCLEASE II"/>
    <property type="match status" value="1"/>
</dbReference>
<dbReference type="GO" id="GO:0006309">
    <property type="term" value="P:apoptotic DNA fragmentation"/>
    <property type="evidence" value="ECO:0000318"/>
    <property type="project" value="GO_Central"/>
</dbReference>
<evidence type="ECO:0000256" key="4">
    <source>
        <dbReference type="ARBA" id="ARBA00022801"/>
    </source>
</evidence>
<dbReference type="GeneID" id="118410922"/>
<gene>
    <name evidence="7" type="primary">LOC118410922</name>
</gene>
<comment type="similarity">
    <text evidence="2">Belongs to the DNase II family.</text>
</comment>
<name>A0A9J7KS19_BRAFL</name>
<feature type="signal peptide" evidence="5">
    <location>
        <begin position="1"/>
        <end position="19"/>
    </location>
</feature>
<evidence type="ECO:0000256" key="1">
    <source>
        <dbReference type="ARBA" id="ARBA00000447"/>
    </source>
</evidence>
<protein>
    <recommendedName>
        <fullName evidence="3">deoxyribonuclease II</fullName>
        <ecNumber evidence="3">3.1.22.1</ecNumber>
    </recommendedName>
</protein>
<dbReference type="RefSeq" id="XP_035668725.1">
    <property type="nucleotide sequence ID" value="XM_035812832.1"/>
</dbReference>
<reference evidence="7" key="2">
    <citation type="submission" date="2025-08" db="UniProtKB">
        <authorList>
            <consortium name="RefSeq"/>
        </authorList>
    </citation>
    <scope>IDENTIFICATION</scope>
    <source>
        <strain evidence="7">S238N-H82</strain>
        <tissue evidence="7">Testes</tissue>
    </source>
</reference>
<keyword evidence="6" id="KW-1185">Reference proteome</keyword>
<feature type="chain" id="PRO_5039913816" description="deoxyribonuclease II" evidence="5">
    <location>
        <begin position="20"/>
        <end position="371"/>
    </location>
</feature>
<proteinExistence type="inferred from homology"/>
<dbReference type="PANTHER" id="PTHR10858">
    <property type="entry name" value="DEOXYRIBONUCLEASE II"/>
    <property type="match status" value="1"/>
</dbReference>
<organism evidence="6 7">
    <name type="scientific">Branchiostoma floridae</name>
    <name type="common">Florida lancelet</name>
    <name type="synonym">Amphioxus</name>
    <dbReference type="NCBI Taxonomy" id="7739"/>
    <lineage>
        <taxon>Eukaryota</taxon>
        <taxon>Metazoa</taxon>
        <taxon>Chordata</taxon>
        <taxon>Cephalochordata</taxon>
        <taxon>Leptocardii</taxon>
        <taxon>Amphioxiformes</taxon>
        <taxon>Branchiostomatidae</taxon>
        <taxon>Branchiostoma</taxon>
    </lineage>
</organism>
<dbReference type="Proteomes" id="UP000001554">
    <property type="component" value="Chromosome 3"/>
</dbReference>
<evidence type="ECO:0000256" key="3">
    <source>
        <dbReference type="ARBA" id="ARBA00012036"/>
    </source>
</evidence>
<keyword evidence="5" id="KW-0732">Signal</keyword>
<dbReference type="GO" id="GO:0004531">
    <property type="term" value="F:deoxyribonuclease II activity"/>
    <property type="evidence" value="ECO:0000318"/>
    <property type="project" value="GO_Central"/>
</dbReference>
<keyword evidence="4" id="KW-0378">Hydrolase</keyword>
<evidence type="ECO:0000313" key="6">
    <source>
        <dbReference type="Proteomes" id="UP000001554"/>
    </source>
</evidence>
<dbReference type="OrthoDB" id="10261598at2759"/>
<dbReference type="Pfam" id="PF03265">
    <property type="entry name" value="DNase_II"/>
    <property type="match status" value="1"/>
</dbReference>
<dbReference type="AlphaFoldDB" id="A0A9J7KS19"/>
<accession>A0A9J7KS19</accession>
<evidence type="ECO:0000313" key="7">
    <source>
        <dbReference type="RefSeq" id="XP_035668725.1"/>
    </source>
</evidence>
<sequence length="371" mass="42031">MWHCSYHVHLCYLCTLVLAFFGYSCNGRISCLDGEGAPVDWFIIYKLPALPDHKDPHVQKGRGHLYMDARVGEWVLPGTEVGSRTGALGHTLQQMYDNVNRMRQEQGAYFAYNDQWPDGQLHKNKGHAKGSILFDKEGGFWLVHSLPRFPNWLEESYTWPVGDFSTKYAHIFMCVTFEHNAFRMIGKLLMYMEPAIYDASLPASLQEDNPYFSPAMDGIGPAVPPWNKKAPLLSRGGVDVLSFTKSSNYTEEMYKAFVGKHLDSDLAVQSWRTSKDSIPNCCWKPKVKNVKKLKLPYDVEFASSKDKSKWAVTTGGKSKWTCIGDLDRQEREMKRGGGTLCLKVPGVWQAFTSAVADTEKCKKTIDKKTEL</sequence>
<dbReference type="EC" id="3.1.22.1" evidence="3"/>
<dbReference type="OMA" id="FWISKPI"/>
<evidence type="ECO:0000256" key="2">
    <source>
        <dbReference type="ARBA" id="ARBA00007527"/>
    </source>
</evidence>
<comment type="catalytic activity">
    <reaction evidence="1">
        <text>Endonucleolytic cleavage to nucleoside 3'-phosphates and 3'-phosphooligonucleotide end-products.</text>
        <dbReference type="EC" id="3.1.22.1"/>
    </reaction>
</comment>
<evidence type="ECO:0000256" key="5">
    <source>
        <dbReference type="SAM" id="SignalP"/>
    </source>
</evidence>
<dbReference type="KEGG" id="bfo:118410922"/>